<feature type="chain" id="PRO_5046439882" description="Tetratricopeptide repeat protein" evidence="2">
    <location>
        <begin position="33"/>
        <end position="589"/>
    </location>
</feature>
<dbReference type="SMART" id="SM00028">
    <property type="entry name" value="TPR"/>
    <property type="match status" value="5"/>
</dbReference>
<organism evidence="3 4">
    <name type="scientific">Lysobacter brunescens</name>
    <dbReference type="NCBI Taxonomy" id="262323"/>
    <lineage>
        <taxon>Bacteria</taxon>
        <taxon>Pseudomonadati</taxon>
        <taxon>Pseudomonadota</taxon>
        <taxon>Gammaproteobacteria</taxon>
        <taxon>Lysobacterales</taxon>
        <taxon>Lysobacteraceae</taxon>
        <taxon>Lysobacter</taxon>
    </lineage>
</organism>
<dbReference type="InterPro" id="IPR011990">
    <property type="entry name" value="TPR-like_helical_dom_sf"/>
</dbReference>
<dbReference type="Gene3D" id="1.25.40.10">
    <property type="entry name" value="Tetratricopeptide repeat domain"/>
    <property type="match status" value="2"/>
</dbReference>
<keyword evidence="2" id="KW-0732">Signal</keyword>
<evidence type="ECO:0000256" key="1">
    <source>
        <dbReference type="PROSITE-ProRule" id="PRU00339"/>
    </source>
</evidence>
<evidence type="ECO:0000256" key="2">
    <source>
        <dbReference type="SAM" id="SignalP"/>
    </source>
</evidence>
<comment type="caution">
    <text evidence="3">The sequence shown here is derived from an EMBL/GenBank/DDBJ whole genome shotgun (WGS) entry which is preliminary data.</text>
</comment>
<feature type="signal peptide" evidence="2">
    <location>
        <begin position="1"/>
        <end position="32"/>
    </location>
</feature>
<dbReference type="RefSeq" id="WP_386823109.1">
    <property type="nucleotide sequence ID" value="NZ_JBHTIF010000001.1"/>
</dbReference>
<keyword evidence="1" id="KW-0802">TPR repeat</keyword>
<feature type="repeat" description="TPR" evidence="1">
    <location>
        <begin position="533"/>
        <end position="566"/>
    </location>
</feature>
<dbReference type="InterPro" id="IPR019734">
    <property type="entry name" value="TPR_rpt"/>
</dbReference>
<dbReference type="Proteomes" id="UP001597110">
    <property type="component" value="Unassembled WGS sequence"/>
</dbReference>
<evidence type="ECO:0000313" key="3">
    <source>
        <dbReference type="EMBL" id="MFD0725495.1"/>
    </source>
</evidence>
<dbReference type="SUPFAM" id="SSF48452">
    <property type="entry name" value="TPR-like"/>
    <property type="match status" value="2"/>
</dbReference>
<dbReference type="PANTHER" id="PTHR12558">
    <property type="entry name" value="CELL DIVISION CYCLE 16,23,27"/>
    <property type="match status" value="1"/>
</dbReference>
<name>A0ABW2YBD2_9GAMM</name>
<evidence type="ECO:0000313" key="4">
    <source>
        <dbReference type="Proteomes" id="UP001597110"/>
    </source>
</evidence>
<dbReference type="EMBL" id="JBHTIF010000001">
    <property type="protein sequence ID" value="MFD0725495.1"/>
    <property type="molecule type" value="Genomic_DNA"/>
</dbReference>
<protein>
    <recommendedName>
        <fullName evidence="5">Tetratricopeptide repeat protein</fullName>
    </recommendedName>
</protein>
<dbReference type="PANTHER" id="PTHR12558:SF33">
    <property type="entry name" value="BLL7664 PROTEIN"/>
    <property type="match status" value="1"/>
</dbReference>
<dbReference type="PROSITE" id="PS50005">
    <property type="entry name" value="TPR"/>
    <property type="match status" value="1"/>
</dbReference>
<keyword evidence="4" id="KW-1185">Reference proteome</keyword>
<accession>A0ABW2YBD2</accession>
<gene>
    <name evidence="3" type="ORF">ACFQ0E_07760</name>
</gene>
<reference evidence="4" key="1">
    <citation type="journal article" date="2019" name="Int. J. Syst. Evol. Microbiol.">
        <title>The Global Catalogue of Microorganisms (GCM) 10K type strain sequencing project: providing services to taxonomists for standard genome sequencing and annotation.</title>
        <authorList>
            <consortium name="The Broad Institute Genomics Platform"/>
            <consortium name="The Broad Institute Genome Sequencing Center for Infectious Disease"/>
            <person name="Wu L."/>
            <person name="Ma J."/>
        </authorList>
    </citation>
    <scope>NUCLEOTIDE SEQUENCE [LARGE SCALE GENOMIC DNA]</scope>
    <source>
        <strain evidence="4">CCUG 55585</strain>
    </source>
</reference>
<sequence length="589" mass="64279">MPPMPEAVFTIRRFAAVALGAALSLLSIDASAAGEGRTTKAGAAPESVGPGPLPAALAGEYALQAGKLDDAARWYLDAARAAEGDAVLAERATRIALLARNQAFADQALALWRQRAGRSLGMRNAEATLALQRKDETAARRELRNLLLGRGEGLKSEKDGWRYALLAMDAGSGDPALIGRLLAALVDDIPQELPAWLAFGEFAQQVQRQDIAAKIIGRVLQYYPNEPGVSLLHANQLRRSGKEAQARKILDRMSAAAILLPDVAYGLAREYGAMGDYAAAAAVLARGPQNDNTYILRASYLAQADDKAGVAAVYEELKRESASPNPARRLLLGQVAEFIERQDDALDWYASVPGGPQRWQARLRTAPVLHKLGRVDEAHAHIRAIQADATASDETRRDAYLLQADLYKNDNRPDDELATLDRGLAAFPDESQLLYARALMWERRDDIPRAEADLRRILALDADDVNALNALGYTLADRTDRYQEALELIARAYAAEPDNAAIIDSYGWVLYRLGRTEEALVELLRAFTKQKDAEIAAHVAEVLWVLGRKDEAVNYFVEARRIDPESRSLKRALDKTGAVLPPLPDKAGA</sequence>
<evidence type="ECO:0008006" key="5">
    <source>
        <dbReference type="Google" id="ProtNLM"/>
    </source>
</evidence>
<proteinExistence type="predicted"/>